<dbReference type="EMBL" id="JBHUMM010000037">
    <property type="protein sequence ID" value="MFD2672371.1"/>
    <property type="molecule type" value="Genomic_DNA"/>
</dbReference>
<keyword evidence="2" id="KW-1185">Reference proteome</keyword>
<dbReference type="RefSeq" id="WP_379929935.1">
    <property type="nucleotide sequence ID" value="NZ_JBHUMM010000037.1"/>
</dbReference>
<proteinExistence type="predicted"/>
<dbReference type="Pfam" id="PF14006">
    <property type="entry name" value="YqzL"/>
    <property type="match status" value="1"/>
</dbReference>
<protein>
    <submittedName>
        <fullName evidence="1">YqzL family protein</fullName>
    </submittedName>
</protein>
<evidence type="ECO:0000313" key="2">
    <source>
        <dbReference type="Proteomes" id="UP001597497"/>
    </source>
</evidence>
<sequence length="53" mass="6137">MRDFSWKYFVLSGDVDAYMLYKESLDSFSNETEFMEAAAAGEELRAEQINDQS</sequence>
<accession>A0ABW5RCE2</accession>
<dbReference type="Proteomes" id="UP001597497">
    <property type="component" value="Unassembled WGS sequence"/>
</dbReference>
<reference evidence="2" key="1">
    <citation type="journal article" date="2019" name="Int. J. Syst. Evol. Microbiol.">
        <title>The Global Catalogue of Microorganisms (GCM) 10K type strain sequencing project: providing services to taxonomists for standard genome sequencing and annotation.</title>
        <authorList>
            <consortium name="The Broad Institute Genomics Platform"/>
            <consortium name="The Broad Institute Genome Sequencing Center for Infectious Disease"/>
            <person name="Wu L."/>
            <person name="Ma J."/>
        </authorList>
    </citation>
    <scope>NUCLEOTIDE SEQUENCE [LARGE SCALE GENOMIC DNA]</scope>
    <source>
        <strain evidence="2">KCTC 33676</strain>
    </source>
</reference>
<dbReference type="InterPro" id="IPR025617">
    <property type="entry name" value="YqzL"/>
</dbReference>
<name>A0ABW5RCE2_9BACL</name>
<gene>
    <name evidence="1" type="ORF">ACFSUC_12425</name>
</gene>
<evidence type="ECO:0000313" key="1">
    <source>
        <dbReference type="EMBL" id="MFD2672371.1"/>
    </source>
</evidence>
<comment type="caution">
    <text evidence="1">The sequence shown here is derived from an EMBL/GenBank/DDBJ whole genome shotgun (WGS) entry which is preliminary data.</text>
</comment>
<organism evidence="1 2">
    <name type="scientific">Marinicrinis sediminis</name>
    <dbReference type="NCBI Taxonomy" id="1652465"/>
    <lineage>
        <taxon>Bacteria</taxon>
        <taxon>Bacillati</taxon>
        <taxon>Bacillota</taxon>
        <taxon>Bacilli</taxon>
        <taxon>Bacillales</taxon>
        <taxon>Paenibacillaceae</taxon>
    </lineage>
</organism>